<sequence length="119" mass="14167">MSPVRERKKSLEEVERQYKLLKSEKRKYMKWVNSVIQSHKSPTVKRFRISYSLDTSDRCSINRRLEFAISRQVQSLELDFPIPKYRSDSVELSSSFYELPSARKADCPFTWKNNKARSL</sequence>
<reference evidence="1 2" key="1">
    <citation type="journal article" date="2013" name="Proc. Natl. Acad. Sci. U.S.A.">
        <title>Fine-scale variation in meiotic recombination in Mimulus inferred from population shotgun sequencing.</title>
        <authorList>
            <person name="Hellsten U."/>
            <person name="Wright K.M."/>
            <person name="Jenkins J."/>
            <person name="Shu S."/>
            <person name="Yuan Y."/>
            <person name="Wessler S.R."/>
            <person name="Schmutz J."/>
            <person name="Willis J.H."/>
            <person name="Rokhsar D.S."/>
        </authorList>
    </citation>
    <scope>NUCLEOTIDE SEQUENCE [LARGE SCALE GENOMIC DNA]</scope>
    <source>
        <strain evidence="2">cv. DUN x IM62</strain>
    </source>
</reference>
<evidence type="ECO:0000313" key="2">
    <source>
        <dbReference type="Proteomes" id="UP000030748"/>
    </source>
</evidence>
<protein>
    <submittedName>
        <fullName evidence="1">Uncharacterized protein</fullName>
    </submittedName>
</protein>
<name>A0A022RM98_ERYGU</name>
<dbReference type="Proteomes" id="UP000030748">
    <property type="component" value="Unassembled WGS sequence"/>
</dbReference>
<keyword evidence="2" id="KW-1185">Reference proteome</keyword>
<dbReference type="EMBL" id="KI630370">
    <property type="protein sequence ID" value="EYU41071.1"/>
    <property type="molecule type" value="Genomic_DNA"/>
</dbReference>
<proteinExistence type="predicted"/>
<accession>A0A022RM98</accession>
<dbReference type="AlphaFoldDB" id="A0A022RM98"/>
<organism evidence="1 2">
    <name type="scientific">Erythranthe guttata</name>
    <name type="common">Yellow monkey flower</name>
    <name type="synonym">Mimulus guttatus</name>
    <dbReference type="NCBI Taxonomy" id="4155"/>
    <lineage>
        <taxon>Eukaryota</taxon>
        <taxon>Viridiplantae</taxon>
        <taxon>Streptophyta</taxon>
        <taxon>Embryophyta</taxon>
        <taxon>Tracheophyta</taxon>
        <taxon>Spermatophyta</taxon>
        <taxon>Magnoliopsida</taxon>
        <taxon>eudicotyledons</taxon>
        <taxon>Gunneridae</taxon>
        <taxon>Pentapetalae</taxon>
        <taxon>asterids</taxon>
        <taxon>lamiids</taxon>
        <taxon>Lamiales</taxon>
        <taxon>Phrymaceae</taxon>
        <taxon>Erythranthe</taxon>
    </lineage>
</organism>
<evidence type="ECO:0000313" key="1">
    <source>
        <dbReference type="EMBL" id="EYU41071.1"/>
    </source>
</evidence>
<gene>
    <name evidence="1" type="ORF">MIMGU_mgv1a022134mg</name>
</gene>
<feature type="non-terminal residue" evidence="1">
    <location>
        <position position="119"/>
    </location>
</feature>